<keyword evidence="2" id="KW-1185">Reference proteome</keyword>
<proteinExistence type="predicted"/>
<sequence>MSPRLHASARKHFGRDRLTDESVLYAYEHALNSRPLDDEDDPRRWLVVGINQSGRVLEMVVLIFDSGGELLIHAMKARPQFLEELR</sequence>
<reference evidence="1" key="1">
    <citation type="submission" date="2007-04" db="EMBL/GenBank/DDBJ databases">
        <authorList>
            <person name="Fulton L."/>
            <person name="Clifton S."/>
            <person name="Fulton B."/>
            <person name="Xu J."/>
            <person name="Minx P."/>
            <person name="Pepin K.H."/>
            <person name="Johnson M."/>
            <person name="Thiruvilangam P."/>
            <person name="Bhonagiri V."/>
            <person name="Nash W.E."/>
            <person name="Mardis E.R."/>
            <person name="Wilson R.K."/>
        </authorList>
    </citation>
    <scope>NUCLEOTIDE SEQUENCE [LARGE SCALE GENOMIC DNA]</scope>
    <source>
        <strain evidence="1">ATCC 17982</strain>
    </source>
</reference>
<organism evidence="1 2">
    <name type="scientific">Schaalia dentiphila ATCC 17982</name>
    <dbReference type="NCBI Taxonomy" id="411466"/>
    <lineage>
        <taxon>Bacteria</taxon>
        <taxon>Bacillati</taxon>
        <taxon>Actinomycetota</taxon>
        <taxon>Actinomycetes</taxon>
        <taxon>Actinomycetales</taxon>
        <taxon>Actinomycetaceae</taxon>
        <taxon>Schaalia</taxon>
        <taxon>Schaalia dentiphila</taxon>
    </lineage>
</organism>
<dbReference type="HOGENOM" id="CLU_168745_1_1_11"/>
<accession>A7BE79</accession>
<reference evidence="1" key="2">
    <citation type="submission" date="2015-05" db="EMBL/GenBank/DDBJ databases">
        <title>Draft genome sequence of Actinomyces odontolyticus (ATCC 17982).</title>
        <authorList>
            <person name="Sudarsanam P."/>
            <person name="Ley R."/>
            <person name="Guruge J."/>
            <person name="Turnbaugh P.J."/>
            <person name="Mahowald M."/>
            <person name="Liep D."/>
            <person name="Gordon J."/>
        </authorList>
    </citation>
    <scope>NUCLEOTIDE SEQUENCE</scope>
    <source>
        <strain evidence="1">ATCC 17982</strain>
    </source>
</reference>
<dbReference type="Proteomes" id="UP000003553">
    <property type="component" value="Unassembled WGS sequence"/>
</dbReference>
<dbReference type="AlphaFoldDB" id="A7BE79"/>
<dbReference type="EMBL" id="AAYI02000004">
    <property type="protein sequence ID" value="EDN81503.1"/>
    <property type="molecule type" value="Genomic_DNA"/>
</dbReference>
<name>A7BE79_9ACTO</name>
<dbReference type="eggNOG" id="ENOG5033J7G">
    <property type="taxonomic scope" value="Bacteria"/>
</dbReference>
<evidence type="ECO:0000313" key="1">
    <source>
        <dbReference type="EMBL" id="EDN81503.1"/>
    </source>
</evidence>
<evidence type="ECO:0000313" key="2">
    <source>
        <dbReference type="Proteomes" id="UP000003553"/>
    </source>
</evidence>
<comment type="caution">
    <text evidence="1">The sequence shown here is derived from an EMBL/GenBank/DDBJ whole genome shotgun (WGS) entry which is preliminary data.</text>
</comment>
<gene>
    <name evidence="1" type="ORF">ACTODO_01980</name>
</gene>
<protein>
    <submittedName>
        <fullName evidence="1">Toxin-antitoxin system, toxin component</fullName>
    </submittedName>
</protein>